<name>M5DZN5_9FIRM</name>
<dbReference type="PANTHER" id="PTHR32481:SF0">
    <property type="entry name" value="AMINOPEPTIDASE YPDE-RELATED"/>
    <property type="match status" value="1"/>
</dbReference>
<dbReference type="Gene3D" id="3.40.630.10">
    <property type="entry name" value="Zn peptidases"/>
    <property type="match status" value="1"/>
</dbReference>
<evidence type="ECO:0000256" key="6">
    <source>
        <dbReference type="PIRNR" id="PIRNR001123"/>
    </source>
</evidence>
<dbReference type="AlphaFoldDB" id="M5DZN5"/>
<keyword evidence="4 8" id="KW-0479">Metal-binding</keyword>
<dbReference type="SUPFAM" id="SSF53187">
    <property type="entry name" value="Zn-dependent exopeptidases"/>
    <property type="match status" value="1"/>
</dbReference>
<comment type="cofactor">
    <cofactor evidence="8">
        <name>a divalent metal cation</name>
        <dbReference type="ChEBI" id="CHEBI:60240"/>
    </cofactor>
    <text evidence="8">Binds 2 divalent metal cations per subunit.</text>
</comment>
<dbReference type="Proteomes" id="UP000012063">
    <property type="component" value="Unassembled WGS sequence"/>
</dbReference>
<dbReference type="PANTHER" id="PTHR32481">
    <property type="entry name" value="AMINOPEPTIDASE"/>
    <property type="match status" value="1"/>
</dbReference>
<proteinExistence type="inferred from homology"/>
<evidence type="ECO:0000313" key="10">
    <source>
        <dbReference type="Proteomes" id="UP000012063"/>
    </source>
</evidence>
<keyword evidence="3" id="KW-0645">Protease</keyword>
<evidence type="ECO:0000256" key="3">
    <source>
        <dbReference type="ARBA" id="ARBA00022670"/>
    </source>
</evidence>
<feature type="binding site" evidence="8">
    <location>
        <position position="183"/>
    </location>
    <ligand>
        <name>Zn(2+)</name>
        <dbReference type="ChEBI" id="CHEBI:29105"/>
        <label>1</label>
    </ligand>
</feature>
<accession>M5DZN5</accession>
<reference evidence="10" key="1">
    <citation type="journal article" date="2013" name="Genome Announc.">
        <title>Genome Sequence of Halanaerobium saccharolyticum subsp. saccharolyticum Strain DSM 6643T, a Halophilic Hydrogen-Producing Bacterium.</title>
        <authorList>
            <person name="Kivisto A."/>
            <person name="Larjo A."/>
            <person name="Ciranna A."/>
            <person name="Santala V."/>
            <person name="Roos C."/>
            <person name="Karp M."/>
        </authorList>
    </citation>
    <scope>NUCLEOTIDE SEQUENCE [LARGE SCALE GENOMIC DNA]</scope>
    <source>
        <strain evidence="10">DSM 6643</strain>
    </source>
</reference>
<dbReference type="RefSeq" id="WP_005488133.1">
    <property type="nucleotide sequence ID" value="NZ_CAUI01000005.1"/>
</dbReference>
<keyword evidence="5 9" id="KW-0378">Hydrolase</keyword>
<sequence length="358" mass="39756">MKKNNSINLIKDLSNANGVSGYEDQVLEVVRNKLATNIKTEVDSMRNMYLYPENINPQKPILMLDSHSDEVGFMVKSVNKNGSLKFVNLGSWFPQNIPAHKVRVRNSEGKYIKGVVASKPPHFMKAEEKEKLIGIDEMIIDIGASSKKETVKDYKIEVGAPIVPDVDFEFDQERGIIMGKAFDNRLGTAAVIDLLNELSTEKFGLNLVGSLSAQEEVGTRGAEVTSRKIKADIAIAFEGTPADDTFRDQYDAQSVLKKGPQIRHRDISIIANPRFIKFARDIAKKHQIPFQDAVRIGGGNDGAKITLSNYSVPTIVIGVPVRYAHTHYSISAYEDYKNTISWAAEIIRALDSELIAAF</sequence>
<evidence type="ECO:0000256" key="7">
    <source>
        <dbReference type="PIRSR" id="PIRSR001123-1"/>
    </source>
</evidence>
<evidence type="ECO:0000256" key="4">
    <source>
        <dbReference type="ARBA" id="ARBA00022723"/>
    </source>
</evidence>
<feature type="binding site" evidence="8">
    <location>
        <position position="238"/>
    </location>
    <ligand>
        <name>Zn(2+)</name>
        <dbReference type="ChEBI" id="CHEBI:29105"/>
        <label>1</label>
    </ligand>
</feature>
<evidence type="ECO:0000256" key="5">
    <source>
        <dbReference type="ARBA" id="ARBA00022801"/>
    </source>
</evidence>
<evidence type="ECO:0000256" key="1">
    <source>
        <dbReference type="ARBA" id="ARBA00006272"/>
    </source>
</evidence>
<feature type="binding site" evidence="8">
    <location>
        <position position="67"/>
    </location>
    <ligand>
        <name>Zn(2+)</name>
        <dbReference type="ChEBI" id="CHEBI:29105"/>
        <label>1</label>
    </ligand>
</feature>
<dbReference type="SUPFAM" id="SSF101821">
    <property type="entry name" value="Aminopeptidase/glucanase lid domain"/>
    <property type="match status" value="1"/>
</dbReference>
<dbReference type="OrthoDB" id="9772053at2"/>
<feature type="binding site" evidence="8">
    <location>
        <position position="325"/>
    </location>
    <ligand>
        <name>Zn(2+)</name>
        <dbReference type="ChEBI" id="CHEBI:29105"/>
        <label>2</label>
    </ligand>
</feature>
<dbReference type="FunCoup" id="M5DZN5">
    <property type="interactions" value="89"/>
</dbReference>
<keyword evidence="2 9" id="KW-0031">Aminopeptidase</keyword>
<dbReference type="InterPro" id="IPR023367">
    <property type="entry name" value="Peptidase_M42_dom2"/>
</dbReference>
<keyword evidence="10" id="KW-1185">Reference proteome</keyword>
<protein>
    <submittedName>
        <fullName evidence="9">Deblocking aminopeptidase</fullName>
        <ecNumber evidence="9">3.4.11.-</ecNumber>
    </submittedName>
</protein>
<dbReference type="Pfam" id="PF05343">
    <property type="entry name" value="Peptidase_M42"/>
    <property type="match status" value="1"/>
</dbReference>
<evidence type="ECO:0000256" key="2">
    <source>
        <dbReference type="ARBA" id="ARBA00022438"/>
    </source>
</evidence>
<dbReference type="InterPro" id="IPR051464">
    <property type="entry name" value="Peptidase_M42_aminopept"/>
</dbReference>
<feature type="active site" description="Proton acceptor" evidence="7">
    <location>
        <position position="215"/>
    </location>
</feature>
<dbReference type="Gene3D" id="2.40.30.40">
    <property type="entry name" value="Peptidase M42, domain 2"/>
    <property type="match status" value="1"/>
</dbReference>
<dbReference type="InterPro" id="IPR008007">
    <property type="entry name" value="Peptidase_M42"/>
</dbReference>
<comment type="caution">
    <text evidence="9">The sequence shown here is derived from an EMBL/GenBank/DDBJ whole genome shotgun (WGS) entry which is preliminary data.</text>
</comment>
<dbReference type="EC" id="3.4.11.-" evidence="9"/>
<dbReference type="GO" id="GO:0006508">
    <property type="term" value="P:proteolysis"/>
    <property type="evidence" value="ECO:0007669"/>
    <property type="project" value="UniProtKB-KW"/>
</dbReference>
<evidence type="ECO:0000256" key="8">
    <source>
        <dbReference type="PIRSR" id="PIRSR001123-2"/>
    </source>
</evidence>
<gene>
    <name evidence="9" type="ORF">HSACCH_00870</name>
</gene>
<dbReference type="GO" id="GO:0004177">
    <property type="term" value="F:aminopeptidase activity"/>
    <property type="evidence" value="ECO:0007669"/>
    <property type="project" value="UniProtKB-UniRule"/>
</dbReference>
<dbReference type="GO" id="GO:0046872">
    <property type="term" value="F:metal ion binding"/>
    <property type="evidence" value="ECO:0007669"/>
    <property type="project" value="UniProtKB-UniRule"/>
</dbReference>
<dbReference type="InParanoid" id="M5DZN5"/>
<dbReference type="PIRSF" id="PIRSF001123">
    <property type="entry name" value="PepA_GA"/>
    <property type="match status" value="1"/>
</dbReference>
<feature type="binding site" evidence="8">
    <location>
        <position position="216"/>
    </location>
    <ligand>
        <name>Zn(2+)</name>
        <dbReference type="ChEBI" id="CHEBI:29105"/>
        <label>2</label>
    </ligand>
</feature>
<dbReference type="EMBL" id="CAUI01000005">
    <property type="protein sequence ID" value="CCU78731.1"/>
    <property type="molecule type" value="Genomic_DNA"/>
</dbReference>
<evidence type="ECO:0000313" key="9">
    <source>
        <dbReference type="EMBL" id="CCU78731.1"/>
    </source>
</evidence>
<organism evidence="9 10">
    <name type="scientific">Halanaerobium saccharolyticum subsp. saccharolyticum DSM 6643</name>
    <dbReference type="NCBI Taxonomy" id="1293054"/>
    <lineage>
        <taxon>Bacteria</taxon>
        <taxon>Bacillati</taxon>
        <taxon>Bacillota</taxon>
        <taxon>Clostridia</taxon>
        <taxon>Halanaerobiales</taxon>
        <taxon>Halanaerobiaceae</taxon>
        <taxon>Halanaerobium</taxon>
    </lineage>
</organism>
<dbReference type="eggNOG" id="COG1363">
    <property type="taxonomic scope" value="Bacteria"/>
</dbReference>
<dbReference type="STRING" id="1293054.HSACCH_00870"/>
<comment type="similarity">
    <text evidence="1 6">Belongs to the peptidase M42 family.</text>
</comment>
<feature type="binding site" evidence="8">
    <location>
        <position position="183"/>
    </location>
    <ligand>
        <name>Zn(2+)</name>
        <dbReference type="ChEBI" id="CHEBI:29105"/>
        <label>2</label>
    </ligand>
</feature>